<dbReference type="NCBIfam" id="TIGR01241">
    <property type="entry name" value="FtsH_fam"/>
    <property type="match status" value="1"/>
</dbReference>
<dbReference type="FunFam" id="3.40.50.300:FF:000195">
    <property type="entry name" value="ATP-dependent zinc metalloprotease FTSH 11"/>
    <property type="match status" value="1"/>
</dbReference>
<dbReference type="Gene3D" id="3.40.50.300">
    <property type="entry name" value="P-loop containing nucleotide triphosphate hydrolases"/>
    <property type="match status" value="1"/>
</dbReference>
<evidence type="ECO:0000256" key="4">
    <source>
        <dbReference type="ARBA" id="ARBA00010550"/>
    </source>
</evidence>
<gene>
    <name evidence="18" type="ORF">GBAR_LOCUS10488</name>
</gene>
<comment type="similarity">
    <text evidence="4">In the N-terminal section; belongs to the AAA ATPase family.</text>
</comment>
<keyword evidence="15 16" id="KW-0472">Membrane</keyword>
<dbReference type="GO" id="GO:0005743">
    <property type="term" value="C:mitochondrial inner membrane"/>
    <property type="evidence" value="ECO:0007669"/>
    <property type="project" value="TreeGrafter"/>
</dbReference>
<dbReference type="InterPro" id="IPR027417">
    <property type="entry name" value="P-loop_NTPase"/>
</dbReference>
<comment type="subcellular location">
    <subcellularLocation>
        <location evidence="2">Mitochondrion membrane</location>
    </subcellularLocation>
</comment>
<dbReference type="Pfam" id="PF01434">
    <property type="entry name" value="Peptidase_M41"/>
    <property type="match status" value="1"/>
</dbReference>
<evidence type="ECO:0000256" key="13">
    <source>
        <dbReference type="ARBA" id="ARBA00023049"/>
    </source>
</evidence>
<dbReference type="FunFam" id="1.10.8.60:FF:000001">
    <property type="entry name" value="ATP-dependent zinc metalloprotease FtsH"/>
    <property type="match status" value="1"/>
</dbReference>
<keyword evidence="7" id="KW-0479">Metal-binding</keyword>
<evidence type="ECO:0000313" key="19">
    <source>
        <dbReference type="Proteomes" id="UP001174909"/>
    </source>
</evidence>
<dbReference type="Pfam" id="PF17862">
    <property type="entry name" value="AAA_lid_3"/>
    <property type="match status" value="1"/>
</dbReference>
<dbReference type="GO" id="GO:0005524">
    <property type="term" value="F:ATP binding"/>
    <property type="evidence" value="ECO:0007669"/>
    <property type="project" value="UniProtKB-KW"/>
</dbReference>
<evidence type="ECO:0000256" key="9">
    <source>
        <dbReference type="ARBA" id="ARBA00022801"/>
    </source>
</evidence>
<dbReference type="GO" id="GO:0006515">
    <property type="term" value="P:protein quality control for misfolded or incompletely synthesized proteins"/>
    <property type="evidence" value="ECO:0007669"/>
    <property type="project" value="TreeGrafter"/>
</dbReference>
<accession>A0AA35WK07</accession>
<feature type="domain" description="AAA+ ATPase" evidence="17">
    <location>
        <begin position="355"/>
        <end position="492"/>
    </location>
</feature>
<dbReference type="GO" id="GO:0007005">
    <property type="term" value="P:mitochondrion organization"/>
    <property type="evidence" value="ECO:0007669"/>
    <property type="project" value="TreeGrafter"/>
</dbReference>
<evidence type="ECO:0000256" key="8">
    <source>
        <dbReference type="ARBA" id="ARBA00022741"/>
    </source>
</evidence>
<keyword evidence="12 16" id="KW-1133">Transmembrane helix</keyword>
<dbReference type="Pfam" id="PF21232">
    <property type="entry name" value="Yme1-like_N"/>
    <property type="match status" value="1"/>
</dbReference>
<dbReference type="GO" id="GO:0004222">
    <property type="term" value="F:metalloendopeptidase activity"/>
    <property type="evidence" value="ECO:0007669"/>
    <property type="project" value="InterPro"/>
</dbReference>
<dbReference type="InterPro" id="IPR048438">
    <property type="entry name" value="Yme1-like_N"/>
</dbReference>
<dbReference type="Pfam" id="PF00004">
    <property type="entry name" value="AAA"/>
    <property type="match status" value="1"/>
</dbReference>
<evidence type="ECO:0000256" key="11">
    <source>
        <dbReference type="ARBA" id="ARBA00022840"/>
    </source>
</evidence>
<evidence type="ECO:0000256" key="14">
    <source>
        <dbReference type="ARBA" id="ARBA00023128"/>
    </source>
</evidence>
<dbReference type="InterPro" id="IPR003959">
    <property type="entry name" value="ATPase_AAA_core"/>
</dbReference>
<protein>
    <submittedName>
        <fullName evidence="18">ATP-dependent zinc metalloprotease YME1L1</fullName>
    </submittedName>
</protein>
<dbReference type="PANTHER" id="PTHR23076:SF97">
    <property type="entry name" value="ATP-DEPENDENT ZINC METALLOPROTEASE YME1L1"/>
    <property type="match status" value="1"/>
</dbReference>
<keyword evidence="14" id="KW-0496">Mitochondrion</keyword>
<organism evidence="18 19">
    <name type="scientific">Geodia barretti</name>
    <name type="common">Barrett's horny sponge</name>
    <dbReference type="NCBI Taxonomy" id="519541"/>
    <lineage>
        <taxon>Eukaryota</taxon>
        <taxon>Metazoa</taxon>
        <taxon>Porifera</taxon>
        <taxon>Demospongiae</taxon>
        <taxon>Heteroscleromorpha</taxon>
        <taxon>Tetractinellida</taxon>
        <taxon>Astrophorina</taxon>
        <taxon>Geodiidae</taxon>
        <taxon>Geodia</taxon>
    </lineage>
</organism>
<proteinExistence type="inferred from homology"/>
<evidence type="ECO:0000256" key="1">
    <source>
        <dbReference type="ARBA" id="ARBA00001947"/>
    </source>
</evidence>
<dbReference type="Proteomes" id="UP001174909">
    <property type="component" value="Unassembled WGS sequence"/>
</dbReference>
<keyword evidence="13 18" id="KW-0482">Metalloprotease</keyword>
<dbReference type="EMBL" id="CASHTH010001605">
    <property type="protein sequence ID" value="CAI8017215.1"/>
    <property type="molecule type" value="Genomic_DNA"/>
</dbReference>
<dbReference type="InterPro" id="IPR000642">
    <property type="entry name" value="Peptidase_M41"/>
</dbReference>
<evidence type="ECO:0000259" key="17">
    <source>
        <dbReference type="SMART" id="SM00382"/>
    </source>
</evidence>
<name>A0AA35WK07_GEOBA</name>
<comment type="caution">
    <text evidence="18">The sequence shown here is derived from an EMBL/GenBank/DDBJ whole genome shotgun (WGS) entry which is preliminary data.</text>
</comment>
<evidence type="ECO:0000256" key="12">
    <source>
        <dbReference type="ARBA" id="ARBA00022989"/>
    </source>
</evidence>
<evidence type="ECO:0000256" key="6">
    <source>
        <dbReference type="ARBA" id="ARBA00022692"/>
    </source>
</evidence>
<dbReference type="GO" id="GO:0016887">
    <property type="term" value="F:ATP hydrolysis activity"/>
    <property type="evidence" value="ECO:0007669"/>
    <property type="project" value="InterPro"/>
</dbReference>
<sequence length="759" mass="83615">MAVPASSTSAGLGVGGLGLVSEALAVLNGAHLNYGGGSRLGNLLRRYHHSPAAAGSSRDSCQSSSCSATDNHSGSIQSMVISELGVSQDTWTKAIGSFRSDFFSLPSAGYVPSTSQLLQPIRGSKYRGWRWFQGARHFSSLARHDTLGRRRTVGFNGVSSSPWRPTVRHISFVQLEERANSETDNPLIQARYLEAVLDRDPHYVVRRFESGNYAVDAEVRRIYQRALEIVEVSRDMEPVNTSFPAGSSGKHVYGSRENPVHIVNLPQKGSWFRELWYLARFVIIAFFVTTFISSALMTHMKNGTHQMTKDFRPDPSDKLYTFDDVQGIEEAKAEVQEIVEFLKYPERFQRLGARLPTGLLLIGPPGTGKTLLAKAIAGEAEVPFFFVSGSEFDEMFVGVGASRMRKLFEQARKLKPCVVFIDELDAVGGARVASSVHPYSRMTLNQLLVEMDGYKELEGVVIIGATNFPESLDKALIRPGRFDSRINIPLPDVRSRHEILKVHAKKVLLSSEVDLEVVARGTTGFSGADLANLINQAALHGSAIGNEAVTRDDVDFARDKIIMGPERKSAVIEEKNRRLVAYHEGGHAIVALYTPGALPIHKATIMPRGSALGMVSMLSEKDELSWSRKQLMARLDVAMGGRVAEEIVFGHENVTSGAASDLENATRIARSMVTRFGMTDKVGPVAHGDKNEQVSPATQALIDEEIKRLLQESRERAVNMLKQYSVEHRRLAEALLKYETLSVDEIKVVVSGKPLDRKI</sequence>
<dbReference type="InterPro" id="IPR003593">
    <property type="entry name" value="AAA+_ATPase"/>
</dbReference>
<dbReference type="SUPFAM" id="SSF140990">
    <property type="entry name" value="FtsH protease domain-like"/>
    <property type="match status" value="1"/>
</dbReference>
<dbReference type="CDD" id="cd19501">
    <property type="entry name" value="RecA-like_FtsH"/>
    <property type="match status" value="1"/>
</dbReference>
<keyword evidence="9" id="KW-0378">Hydrolase</keyword>
<evidence type="ECO:0000256" key="16">
    <source>
        <dbReference type="SAM" id="Phobius"/>
    </source>
</evidence>
<comment type="cofactor">
    <cofactor evidence="1">
        <name>Zn(2+)</name>
        <dbReference type="ChEBI" id="CHEBI:29105"/>
    </cofactor>
</comment>
<dbReference type="GO" id="GO:0004176">
    <property type="term" value="F:ATP-dependent peptidase activity"/>
    <property type="evidence" value="ECO:0007669"/>
    <property type="project" value="InterPro"/>
</dbReference>
<keyword evidence="19" id="KW-1185">Reference proteome</keyword>
<evidence type="ECO:0000256" key="2">
    <source>
        <dbReference type="ARBA" id="ARBA00004325"/>
    </source>
</evidence>
<dbReference type="FunFam" id="1.20.58.760:FF:000002">
    <property type="entry name" value="ATP-dependent zinc metalloprotease FtsH"/>
    <property type="match status" value="1"/>
</dbReference>
<dbReference type="InterPro" id="IPR037219">
    <property type="entry name" value="Peptidase_M41-like"/>
</dbReference>
<evidence type="ECO:0000313" key="18">
    <source>
        <dbReference type="EMBL" id="CAI8017215.1"/>
    </source>
</evidence>
<dbReference type="PROSITE" id="PS00674">
    <property type="entry name" value="AAA"/>
    <property type="match status" value="1"/>
</dbReference>
<dbReference type="SUPFAM" id="SSF52540">
    <property type="entry name" value="P-loop containing nucleoside triphosphate hydrolases"/>
    <property type="match status" value="1"/>
</dbReference>
<dbReference type="PANTHER" id="PTHR23076">
    <property type="entry name" value="METALLOPROTEASE M41 FTSH"/>
    <property type="match status" value="1"/>
</dbReference>
<feature type="transmembrane region" description="Helical" evidence="16">
    <location>
        <begin position="275"/>
        <end position="297"/>
    </location>
</feature>
<dbReference type="SMART" id="SM00382">
    <property type="entry name" value="AAA"/>
    <property type="match status" value="1"/>
</dbReference>
<dbReference type="HAMAP" id="MF_01458">
    <property type="entry name" value="FtsH"/>
    <property type="match status" value="1"/>
</dbReference>
<dbReference type="InterPro" id="IPR041569">
    <property type="entry name" value="AAA_lid_3"/>
</dbReference>
<keyword evidence="11" id="KW-0067">ATP-binding</keyword>
<comment type="similarity">
    <text evidence="3">In the C-terminal section; belongs to the peptidase M41 family.</text>
</comment>
<dbReference type="InterPro" id="IPR003960">
    <property type="entry name" value="ATPase_AAA_CS"/>
</dbReference>
<dbReference type="GO" id="GO:0046872">
    <property type="term" value="F:metal ion binding"/>
    <property type="evidence" value="ECO:0007669"/>
    <property type="project" value="UniProtKB-KW"/>
</dbReference>
<keyword evidence="6 16" id="KW-0812">Transmembrane</keyword>
<dbReference type="InterPro" id="IPR005936">
    <property type="entry name" value="FtsH"/>
</dbReference>
<reference evidence="18" key="1">
    <citation type="submission" date="2023-03" db="EMBL/GenBank/DDBJ databases">
        <authorList>
            <person name="Steffen K."/>
            <person name="Cardenas P."/>
        </authorList>
    </citation>
    <scope>NUCLEOTIDE SEQUENCE</scope>
</reference>
<evidence type="ECO:0000256" key="7">
    <source>
        <dbReference type="ARBA" id="ARBA00022723"/>
    </source>
</evidence>
<evidence type="ECO:0000256" key="3">
    <source>
        <dbReference type="ARBA" id="ARBA00010044"/>
    </source>
</evidence>
<keyword evidence="8" id="KW-0547">Nucleotide-binding</keyword>
<dbReference type="Gene3D" id="1.20.58.760">
    <property type="entry name" value="Peptidase M41"/>
    <property type="match status" value="1"/>
</dbReference>
<evidence type="ECO:0000256" key="10">
    <source>
        <dbReference type="ARBA" id="ARBA00022833"/>
    </source>
</evidence>
<keyword evidence="10" id="KW-0862">Zinc</keyword>
<evidence type="ECO:0000256" key="15">
    <source>
        <dbReference type="ARBA" id="ARBA00023136"/>
    </source>
</evidence>
<dbReference type="Gene3D" id="1.10.8.60">
    <property type="match status" value="1"/>
</dbReference>
<evidence type="ECO:0000256" key="5">
    <source>
        <dbReference type="ARBA" id="ARBA00022670"/>
    </source>
</evidence>
<dbReference type="AlphaFoldDB" id="A0AA35WK07"/>
<keyword evidence="5" id="KW-0645">Protease</keyword>